<evidence type="ECO:0000313" key="1">
    <source>
        <dbReference type="EMBL" id="MEH7827871.1"/>
    </source>
</evidence>
<dbReference type="Gene3D" id="3.30.1540.10">
    <property type="entry name" value="formyl-coa transferase, domain 3"/>
    <property type="match status" value="1"/>
</dbReference>
<evidence type="ECO:0000313" key="2">
    <source>
        <dbReference type="Proteomes" id="UP001431963"/>
    </source>
</evidence>
<dbReference type="InterPro" id="IPR044855">
    <property type="entry name" value="CoA-Trfase_III_dom3_sf"/>
</dbReference>
<proteinExistence type="predicted"/>
<keyword evidence="2" id="KW-1185">Reference proteome</keyword>
<dbReference type="Proteomes" id="UP001431963">
    <property type="component" value="Unassembled WGS sequence"/>
</dbReference>
<reference evidence="1" key="1">
    <citation type="submission" date="2024-02" db="EMBL/GenBank/DDBJ databases">
        <title>Genome sequences of strain Gemmobacter sp. JM10B15.</title>
        <authorList>
            <person name="Zhang M."/>
        </authorList>
    </citation>
    <scope>NUCLEOTIDE SEQUENCE</scope>
    <source>
        <strain evidence="1">JM10B15</strain>
    </source>
</reference>
<organism evidence="1 2">
    <name type="scientific">Gemmobacter denitrificans</name>
    <dbReference type="NCBI Taxonomy" id="3123040"/>
    <lineage>
        <taxon>Bacteria</taxon>
        <taxon>Pseudomonadati</taxon>
        <taxon>Pseudomonadota</taxon>
        <taxon>Alphaproteobacteria</taxon>
        <taxon>Rhodobacterales</taxon>
        <taxon>Paracoccaceae</taxon>
        <taxon>Gemmobacter</taxon>
    </lineage>
</organism>
<dbReference type="InterPro" id="IPR050509">
    <property type="entry name" value="CoA-transferase_III"/>
</dbReference>
<dbReference type="RefSeq" id="WP_335421717.1">
    <property type="nucleotide sequence ID" value="NZ_JBALHR010000003.1"/>
</dbReference>
<comment type="caution">
    <text evidence="1">The sequence shown here is derived from an EMBL/GenBank/DDBJ whole genome shotgun (WGS) entry which is preliminary data.</text>
</comment>
<gene>
    <name evidence="1" type="ORF">V6590_06905</name>
</gene>
<accession>A0ABU8BT83</accession>
<dbReference type="PANTHER" id="PTHR48228:SF5">
    <property type="entry name" value="ALPHA-METHYLACYL-COA RACEMASE"/>
    <property type="match status" value="1"/>
</dbReference>
<dbReference type="PANTHER" id="PTHR48228">
    <property type="entry name" value="SUCCINYL-COA--D-CITRAMALATE COA-TRANSFERASE"/>
    <property type="match status" value="1"/>
</dbReference>
<name>A0ABU8BT83_9RHOB</name>
<dbReference type="InterPro" id="IPR023606">
    <property type="entry name" value="CoA-Trfase_III_dom_1_sf"/>
</dbReference>
<protein>
    <submittedName>
        <fullName evidence="1">CaiB/BaiF CoA-transferase family protein</fullName>
    </submittedName>
</protein>
<dbReference type="EMBL" id="JBALHR010000003">
    <property type="protein sequence ID" value="MEH7827871.1"/>
    <property type="molecule type" value="Genomic_DNA"/>
</dbReference>
<dbReference type="InterPro" id="IPR003673">
    <property type="entry name" value="CoA-Trfase_fam_III"/>
</dbReference>
<sequence>MAGVLQGLRVVEFVGIGPAPFAAMMLADHGAEVIRLHAKGARPEIPLMNTPFDVLGRGRRSVAFDLKAPGGVDLALDLIGRADGLIEGFRLGVMERLGLGPDICLARNPRLAYGRMTGWGQDGPMAAMAGHDMNYLGLTGGLHAMGPASGPPTVPMNYVADFGGGGMMLAFGMLAAILGARMGQPGQVIDAAMVDGAALMAAMLWGFRAGGAWGDGRETNLLDGGAYFYTTYVCGDGRFLAVACIEAKFHALMLDRLGLSRTDFTHMDDPARWPVLKARLAGIFASQPRDHWVALFDGTDACITPILDWAEAPAHPHLAARGTLIPVAGVTQPAPAPRFAATPAAEPIPACPAGADGAAVLHDWGITPDQIAAAVASGAI</sequence>
<dbReference type="Gene3D" id="3.40.50.10540">
    <property type="entry name" value="Crotonobetainyl-coa:carnitine coa-transferase, domain 1"/>
    <property type="match status" value="1"/>
</dbReference>
<dbReference type="SUPFAM" id="SSF89796">
    <property type="entry name" value="CoA-transferase family III (CaiB/BaiF)"/>
    <property type="match status" value="1"/>
</dbReference>
<dbReference type="Pfam" id="PF02515">
    <property type="entry name" value="CoA_transf_3"/>
    <property type="match status" value="1"/>
</dbReference>